<dbReference type="SUPFAM" id="SSF82866">
    <property type="entry name" value="Multidrug efflux transporter AcrB transmembrane domain"/>
    <property type="match status" value="1"/>
</dbReference>
<dbReference type="InterPro" id="IPR048631">
    <property type="entry name" value="SecD_1st"/>
</dbReference>
<dbReference type="Pfam" id="PF02355">
    <property type="entry name" value="SecD_SecF_C"/>
    <property type="match status" value="1"/>
</dbReference>
<dbReference type="InterPro" id="IPR055344">
    <property type="entry name" value="SecD_SecF_C_bact"/>
</dbReference>
<dbReference type="GO" id="GO:0015450">
    <property type="term" value="F:protein-transporting ATPase activity"/>
    <property type="evidence" value="ECO:0007669"/>
    <property type="project" value="InterPro"/>
</dbReference>
<accession>A0A4R1BHE5</accession>
<keyword evidence="3 9" id="KW-1003">Cell membrane</keyword>
<dbReference type="Proteomes" id="UP000295244">
    <property type="component" value="Unassembled WGS sequence"/>
</dbReference>
<dbReference type="InterPro" id="IPR001036">
    <property type="entry name" value="Acrflvin-R"/>
</dbReference>
<comment type="subcellular location">
    <subcellularLocation>
        <location evidence="1 9">Cell membrane</location>
        <topology evidence="1 9">Multi-pass membrane protein</topology>
    </subcellularLocation>
</comment>
<evidence type="ECO:0000256" key="5">
    <source>
        <dbReference type="ARBA" id="ARBA00022927"/>
    </source>
</evidence>
<evidence type="ECO:0000256" key="2">
    <source>
        <dbReference type="ARBA" id="ARBA00022448"/>
    </source>
</evidence>
<evidence type="ECO:0000256" key="8">
    <source>
        <dbReference type="ARBA" id="ARBA00023136"/>
    </source>
</evidence>
<dbReference type="PRINTS" id="PR00702">
    <property type="entry name" value="ACRIFLAVINRP"/>
</dbReference>
<sequence length="494" mass="52590">MKNRRNNMIILGAVVVLIAIAAYVIFLRQPVTEATQLGLDLSGGVSVTMEGYRTDGTPVTREEMETAAGVISQRVDRLGVTEPEIQIQGEDQIVVNIPGITDAEQAVEVIGRTAQLGFYPVLAADFQQAVPEGEVYQVREEIQNRLENDPAYEEGETKILFEVSESRTGEGMDVIGYVLPEQPALTGAGLERAFLDRDEAGRLRVGMELNNEGAREFGDLTQQIVSESLARGTPGQLAIVLDEEVVSAPTVNEPIYGGQVVIENTGLPGGLPQDEARELEVVLNTGALPINMEVLQVSTIGPTLGADSLRAGLTAALVGFGLVLLFLLFIYRALGVVADLALLIYAFLLWGLIVAIPITVTLPGIAGIVLAIGVAADANIVIFERIREEVRRGKTTRTAIQIGYQKGFRAILDGNITTLIAAFILFALSSGQVRGFAVLLTLGVLLSMFTAVAVTRALLGVISSRGIQLSPAAMGVRKDAIEAPPKTPGPAGVR</sequence>
<dbReference type="GO" id="GO:0043952">
    <property type="term" value="P:protein transport by the Sec complex"/>
    <property type="evidence" value="ECO:0007669"/>
    <property type="project" value="UniProtKB-UniRule"/>
</dbReference>
<keyword evidence="14" id="KW-1185">Reference proteome</keyword>
<dbReference type="InterPro" id="IPR022813">
    <property type="entry name" value="SecD/SecF_arch_bac"/>
</dbReference>
<dbReference type="NCBIfam" id="TIGR01129">
    <property type="entry name" value="secD"/>
    <property type="match status" value="1"/>
</dbReference>
<evidence type="ECO:0000256" key="7">
    <source>
        <dbReference type="ARBA" id="ARBA00023010"/>
    </source>
</evidence>
<feature type="domain" description="Protein export membrane protein SecD/SecF C-terminal" evidence="10">
    <location>
        <begin position="291"/>
        <end position="460"/>
    </location>
</feature>
<evidence type="ECO:0000256" key="9">
    <source>
        <dbReference type="HAMAP-Rule" id="MF_01463"/>
    </source>
</evidence>
<dbReference type="Pfam" id="PF21760">
    <property type="entry name" value="SecD_1st"/>
    <property type="match status" value="1"/>
</dbReference>
<dbReference type="Gene3D" id="3.30.1360.200">
    <property type="match status" value="1"/>
</dbReference>
<feature type="transmembrane region" description="Helical" evidence="9">
    <location>
        <begin position="364"/>
        <end position="386"/>
    </location>
</feature>
<dbReference type="GO" id="GO:0065002">
    <property type="term" value="P:intracellular protein transmembrane transport"/>
    <property type="evidence" value="ECO:0007669"/>
    <property type="project" value="UniProtKB-UniRule"/>
</dbReference>
<evidence type="ECO:0000313" key="14">
    <source>
        <dbReference type="Proteomes" id="UP000295244"/>
    </source>
</evidence>
<dbReference type="InterPro" id="IPR005791">
    <property type="entry name" value="SecD"/>
</dbReference>
<feature type="transmembrane region" description="Helical" evidence="9">
    <location>
        <begin position="7"/>
        <end position="26"/>
    </location>
</feature>
<feature type="transmembrane region" description="Helical" evidence="9">
    <location>
        <begin position="337"/>
        <end position="358"/>
    </location>
</feature>
<proteinExistence type="inferred from homology"/>
<evidence type="ECO:0000259" key="10">
    <source>
        <dbReference type="Pfam" id="PF02355"/>
    </source>
</evidence>
<evidence type="ECO:0000256" key="3">
    <source>
        <dbReference type="ARBA" id="ARBA00022475"/>
    </source>
</evidence>
<dbReference type="NCBIfam" id="TIGR00916">
    <property type="entry name" value="2A0604s01"/>
    <property type="match status" value="1"/>
</dbReference>
<evidence type="ECO:0000313" key="13">
    <source>
        <dbReference type="EMBL" id="TCJ16705.1"/>
    </source>
</evidence>
<feature type="transmembrane region" description="Helical" evidence="9">
    <location>
        <begin position="311"/>
        <end position="330"/>
    </location>
</feature>
<evidence type="ECO:0000259" key="12">
    <source>
        <dbReference type="Pfam" id="PF22599"/>
    </source>
</evidence>
<comment type="similarity">
    <text evidence="9">Belongs to the SecD/SecF family. SecD subfamily.</text>
</comment>
<dbReference type="Pfam" id="PF22599">
    <property type="entry name" value="SecDF_P1_head"/>
    <property type="match status" value="1"/>
</dbReference>
<reference evidence="13 14" key="1">
    <citation type="submission" date="2019-03" db="EMBL/GenBank/DDBJ databases">
        <title>Whole genome sequence of a novel Rubrobacter taiwanensis strain, isolated from Yellowstone National Park.</title>
        <authorList>
            <person name="Freed S."/>
            <person name="Ramaley R.F."/>
            <person name="Kyndt J.A."/>
        </authorList>
    </citation>
    <scope>NUCLEOTIDE SEQUENCE [LARGE SCALE GENOMIC DNA]</scope>
    <source>
        <strain evidence="13 14">Yellowstone</strain>
    </source>
</reference>
<dbReference type="HAMAP" id="MF_01463_B">
    <property type="entry name" value="SecD_B"/>
    <property type="match status" value="1"/>
</dbReference>
<dbReference type="OrthoDB" id="5240379at2"/>
<protein>
    <recommendedName>
        <fullName evidence="9">Protein translocase subunit SecD</fullName>
    </recommendedName>
</protein>
<dbReference type="GO" id="GO:0006605">
    <property type="term" value="P:protein targeting"/>
    <property type="evidence" value="ECO:0007669"/>
    <property type="project" value="UniProtKB-UniRule"/>
</dbReference>
<dbReference type="EMBL" id="SKBU01000015">
    <property type="protein sequence ID" value="TCJ16705.1"/>
    <property type="molecule type" value="Genomic_DNA"/>
</dbReference>
<feature type="transmembrane region" description="Helical" evidence="9">
    <location>
        <begin position="435"/>
        <end position="459"/>
    </location>
</feature>
<dbReference type="GO" id="GO:0005886">
    <property type="term" value="C:plasma membrane"/>
    <property type="evidence" value="ECO:0007669"/>
    <property type="project" value="UniProtKB-SubCell"/>
</dbReference>
<evidence type="ECO:0000256" key="4">
    <source>
        <dbReference type="ARBA" id="ARBA00022692"/>
    </source>
</evidence>
<feature type="transmembrane region" description="Helical" evidence="9">
    <location>
        <begin position="407"/>
        <end position="429"/>
    </location>
</feature>
<feature type="domain" description="SecDF P1 head subdomain" evidence="12">
    <location>
        <begin position="177"/>
        <end position="290"/>
    </location>
</feature>
<evidence type="ECO:0000256" key="6">
    <source>
        <dbReference type="ARBA" id="ARBA00022989"/>
    </source>
</evidence>
<comment type="function">
    <text evidence="9">Part of the Sec protein translocase complex. Interacts with the SecYEG preprotein conducting channel. SecDF uses the proton motive force (PMF) to complete protein translocation after the ATP-dependent function of SecA.</text>
</comment>
<dbReference type="PANTHER" id="PTHR30081">
    <property type="entry name" value="PROTEIN-EXPORT MEMBRANE PROTEIN SEC"/>
    <property type="match status" value="1"/>
</dbReference>
<comment type="caution">
    <text evidence="13">The sequence shown here is derived from an EMBL/GenBank/DDBJ whole genome shotgun (WGS) entry which is preliminary data.</text>
</comment>
<dbReference type="InterPro" id="IPR054384">
    <property type="entry name" value="SecDF_P1_head"/>
</dbReference>
<keyword evidence="6 9" id="KW-1133">Transmembrane helix</keyword>
<dbReference type="Gene3D" id="1.20.1640.10">
    <property type="entry name" value="Multidrug efflux transporter AcrB transmembrane domain"/>
    <property type="match status" value="1"/>
</dbReference>
<evidence type="ECO:0000256" key="1">
    <source>
        <dbReference type="ARBA" id="ARBA00004651"/>
    </source>
</evidence>
<feature type="domain" description="Protein translocase subunit SecDF P1" evidence="11">
    <location>
        <begin position="64"/>
        <end position="121"/>
    </location>
</feature>
<keyword evidence="2 9" id="KW-0813">Transport</keyword>
<evidence type="ECO:0000259" key="11">
    <source>
        <dbReference type="Pfam" id="PF21760"/>
    </source>
</evidence>
<comment type="subunit">
    <text evidence="9">Forms a complex with SecF. Part of the essential Sec protein translocation apparatus which comprises SecA, SecYEG and auxiliary proteins SecDF. Other proteins may also be involved.</text>
</comment>
<gene>
    <name evidence="9 13" type="primary">secD</name>
    <name evidence="13" type="ORF">E0L93_08195</name>
</gene>
<keyword evidence="5 9" id="KW-0653">Protein transport</keyword>
<dbReference type="InterPro" id="IPR048634">
    <property type="entry name" value="SecD_SecF_C"/>
</dbReference>
<dbReference type="AlphaFoldDB" id="A0A4R1BHE5"/>
<organism evidence="13 14">
    <name type="scientific">Rubrobacter taiwanensis</name>
    <dbReference type="NCBI Taxonomy" id="185139"/>
    <lineage>
        <taxon>Bacteria</taxon>
        <taxon>Bacillati</taxon>
        <taxon>Actinomycetota</taxon>
        <taxon>Rubrobacteria</taxon>
        <taxon>Rubrobacterales</taxon>
        <taxon>Rubrobacteraceae</taxon>
        <taxon>Rubrobacter</taxon>
    </lineage>
</organism>
<dbReference type="Gene3D" id="3.30.70.3400">
    <property type="match status" value="1"/>
</dbReference>
<keyword evidence="8 9" id="KW-0472">Membrane</keyword>
<keyword evidence="4 9" id="KW-0812">Transmembrane</keyword>
<dbReference type="PANTHER" id="PTHR30081:SF1">
    <property type="entry name" value="PROTEIN TRANSLOCASE SUBUNIT SECD"/>
    <property type="match status" value="1"/>
</dbReference>
<name>A0A4R1BHE5_9ACTN</name>
<keyword evidence="7 9" id="KW-0811">Translocation</keyword>